<evidence type="ECO:0000256" key="13">
    <source>
        <dbReference type="SAM" id="Phobius"/>
    </source>
</evidence>
<sequence>MNTGEEKKLSTYGLACGSTELGKTRNIFLADIEAPCIGYAELSVNFVLDTFIAFLKVYIIGLLPIIALRKALIQESVRRNTSKCLLDELHVLMYKKRTYIIPLIYMISSIIIGCTYFDLIGASYKRTRTMFLYPGTEDFWCPSHRKDNCKSLPPMINEHYLIALIHTTILGIWYGFDFLLRKRYMLSFNIIEIHFTIGVYMDPHAILIDGLHAYQQPYYQQLAFLELWHIAKFDQYRRSAIYTDFNRKQAFNCVKHNNPTDAWTEISRSCMDLIFGLANSAQDEIKEQQARKSLMRKKYEMFRNMEKDALKEKERKIVGHKSLEVKMTAETMTKDRDYWEMKLLEWFHPVKDLNITICAIQALTALTVKSLNEDKHGIVQNDTASVFEAMLDCLISLERYSNEPPLDEWDIGDPFAFTYSSVLSDPLIVINVLKDALFDLEKAFYKHMDFVKLSSIHFDRLNKLLSERI</sequence>
<evidence type="ECO:0000256" key="4">
    <source>
        <dbReference type="ARBA" id="ARBA00022448"/>
    </source>
</evidence>
<evidence type="ECO:0000256" key="6">
    <source>
        <dbReference type="ARBA" id="ARBA00022816"/>
    </source>
</evidence>
<name>A0A9W4SJF7_9GLOM</name>
<evidence type="ECO:0000256" key="12">
    <source>
        <dbReference type="ARBA" id="ARBA00023242"/>
    </source>
</evidence>
<dbReference type="Proteomes" id="UP001153678">
    <property type="component" value="Unassembled WGS sequence"/>
</dbReference>
<evidence type="ECO:0000256" key="9">
    <source>
        <dbReference type="ARBA" id="ARBA00023010"/>
    </source>
</evidence>
<evidence type="ECO:0000256" key="5">
    <source>
        <dbReference type="ARBA" id="ARBA00022692"/>
    </source>
</evidence>
<evidence type="ECO:0000313" key="15">
    <source>
        <dbReference type="Proteomes" id="UP001153678"/>
    </source>
</evidence>
<proteinExistence type="inferred from homology"/>
<keyword evidence="10" id="KW-0906">Nuclear pore complex</keyword>
<keyword evidence="12" id="KW-0539">Nucleus</keyword>
<evidence type="ECO:0000256" key="3">
    <source>
        <dbReference type="ARBA" id="ARBA00005760"/>
    </source>
</evidence>
<comment type="subcellular location">
    <subcellularLocation>
        <location evidence="1">Nucleus membrane</location>
        <topology evidence="1">Multi-pass membrane protein</topology>
    </subcellularLocation>
    <subcellularLocation>
        <location evidence="2">Nucleus</location>
        <location evidence="2">Nuclear pore complex</location>
    </subcellularLocation>
</comment>
<evidence type="ECO:0000256" key="8">
    <source>
        <dbReference type="ARBA" id="ARBA00022989"/>
    </source>
</evidence>
<evidence type="ECO:0000256" key="2">
    <source>
        <dbReference type="ARBA" id="ARBA00004567"/>
    </source>
</evidence>
<comment type="similarity">
    <text evidence="3">Belongs to the NDC1 family.</text>
</comment>
<dbReference type="GO" id="GO:0070762">
    <property type="term" value="C:nuclear pore transmembrane ring"/>
    <property type="evidence" value="ECO:0007669"/>
    <property type="project" value="TreeGrafter"/>
</dbReference>
<keyword evidence="11 13" id="KW-0472">Membrane</keyword>
<evidence type="ECO:0000256" key="1">
    <source>
        <dbReference type="ARBA" id="ARBA00004232"/>
    </source>
</evidence>
<dbReference type="EMBL" id="CAMKVN010000743">
    <property type="protein sequence ID" value="CAI2170788.1"/>
    <property type="molecule type" value="Genomic_DNA"/>
</dbReference>
<dbReference type="PANTHER" id="PTHR13269:SF6">
    <property type="entry name" value="NUCLEOPORIN NDC1"/>
    <property type="match status" value="1"/>
</dbReference>
<keyword evidence="7" id="KW-0653">Protein transport</keyword>
<keyword evidence="15" id="KW-1185">Reference proteome</keyword>
<evidence type="ECO:0000313" key="14">
    <source>
        <dbReference type="EMBL" id="CAI2170788.1"/>
    </source>
</evidence>
<dbReference type="AlphaFoldDB" id="A0A9W4SJF7"/>
<keyword evidence="6" id="KW-0509">mRNA transport</keyword>
<keyword evidence="9" id="KW-0811">Translocation</keyword>
<keyword evidence="5 13" id="KW-0812">Transmembrane</keyword>
<evidence type="ECO:0000256" key="11">
    <source>
        <dbReference type="ARBA" id="ARBA00023136"/>
    </source>
</evidence>
<feature type="transmembrane region" description="Helical" evidence="13">
    <location>
        <begin position="103"/>
        <end position="124"/>
    </location>
</feature>
<reference evidence="14" key="1">
    <citation type="submission" date="2022-08" db="EMBL/GenBank/DDBJ databases">
        <authorList>
            <person name="Kallberg Y."/>
            <person name="Tangrot J."/>
            <person name="Rosling A."/>
        </authorList>
    </citation>
    <scope>NUCLEOTIDE SEQUENCE</scope>
    <source>
        <strain evidence="14">Wild A</strain>
    </source>
</reference>
<keyword evidence="4" id="KW-0813">Transport</keyword>
<dbReference type="OrthoDB" id="67850at2759"/>
<dbReference type="Pfam" id="PF09531">
    <property type="entry name" value="Ndc1_Nup"/>
    <property type="match status" value="2"/>
</dbReference>
<dbReference type="PANTHER" id="PTHR13269">
    <property type="entry name" value="NUCLEOPORIN NDC1"/>
    <property type="match status" value="1"/>
</dbReference>
<dbReference type="GO" id="GO:0015031">
    <property type="term" value="P:protein transport"/>
    <property type="evidence" value="ECO:0007669"/>
    <property type="project" value="UniProtKB-KW"/>
</dbReference>
<organism evidence="14 15">
    <name type="scientific">Funneliformis geosporum</name>
    <dbReference type="NCBI Taxonomy" id="1117311"/>
    <lineage>
        <taxon>Eukaryota</taxon>
        <taxon>Fungi</taxon>
        <taxon>Fungi incertae sedis</taxon>
        <taxon>Mucoromycota</taxon>
        <taxon>Glomeromycotina</taxon>
        <taxon>Glomeromycetes</taxon>
        <taxon>Glomerales</taxon>
        <taxon>Glomeraceae</taxon>
        <taxon>Funneliformis</taxon>
    </lineage>
</organism>
<dbReference type="GO" id="GO:0005816">
    <property type="term" value="C:spindle pole body"/>
    <property type="evidence" value="ECO:0007669"/>
    <property type="project" value="TreeGrafter"/>
</dbReference>
<comment type="caution">
    <text evidence="14">The sequence shown here is derived from an EMBL/GenBank/DDBJ whole genome shotgun (WGS) entry which is preliminary data.</text>
</comment>
<dbReference type="InterPro" id="IPR019049">
    <property type="entry name" value="Nucleoporin_prot_Ndc1/Nup"/>
</dbReference>
<dbReference type="GO" id="GO:0006999">
    <property type="term" value="P:nuclear pore organization"/>
    <property type="evidence" value="ECO:0007669"/>
    <property type="project" value="TreeGrafter"/>
</dbReference>
<dbReference type="GO" id="GO:0031965">
    <property type="term" value="C:nuclear membrane"/>
    <property type="evidence" value="ECO:0007669"/>
    <property type="project" value="UniProtKB-SubCell"/>
</dbReference>
<accession>A0A9W4SJF7</accession>
<evidence type="ECO:0000256" key="10">
    <source>
        <dbReference type="ARBA" id="ARBA00023132"/>
    </source>
</evidence>
<dbReference type="GO" id="GO:0051028">
    <property type="term" value="P:mRNA transport"/>
    <property type="evidence" value="ECO:0007669"/>
    <property type="project" value="UniProtKB-KW"/>
</dbReference>
<evidence type="ECO:0000256" key="7">
    <source>
        <dbReference type="ARBA" id="ARBA00022927"/>
    </source>
</evidence>
<keyword evidence="8 13" id="KW-1133">Transmembrane helix</keyword>
<feature type="transmembrane region" description="Helical" evidence="13">
    <location>
        <begin position="160"/>
        <end position="180"/>
    </location>
</feature>
<feature type="transmembrane region" description="Helical" evidence="13">
    <location>
        <begin position="51"/>
        <end position="69"/>
    </location>
</feature>
<protein>
    <submittedName>
        <fullName evidence="14">12780_t:CDS:1</fullName>
    </submittedName>
</protein>
<dbReference type="GO" id="GO:0030674">
    <property type="term" value="F:protein-macromolecule adaptor activity"/>
    <property type="evidence" value="ECO:0007669"/>
    <property type="project" value="TreeGrafter"/>
</dbReference>
<gene>
    <name evidence="14" type="ORF">FWILDA_LOCUS4752</name>
</gene>